<gene>
    <name evidence="2" type="ORF">UFOPK4284_00051</name>
</gene>
<evidence type="ECO:0000259" key="1">
    <source>
        <dbReference type="PROSITE" id="PS51658"/>
    </source>
</evidence>
<organism evidence="2">
    <name type="scientific">freshwater metagenome</name>
    <dbReference type="NCBI Taxonomy" id="449393"/>
    <lineage>
        <taxon>unclassified sequences</taxon>
        <taxon>metagenomes</taxon>
        <taxon>ecological metagenomes</taxon>
    </lineage>
</organism>
<dbReference type="PANTHER" id="PTHR15160:SF1">
    <property type="entry name" value="VON HIPPEL-LINDAU DISEASE TUMOR SUPPRESSOR"/>
    <property type="match status" value="1"/>
</dbReference>
<dbReference type="InterPro" id="IPR003729">
    <property type="entry name" value="Bi_nuclease_dom"/>
</dbReference>
<dbReference type="InterPro" id="IPR036104">
    <property type="entry name" value="BFN_sf"/>
</dbReference>
<dbReference type="Pfam" id="PF02577">
    <property type="entry name" value="BFN_dom"/>
    <property type="match status" value="1"/>
</dbReference>
<proteinExistence type="predicted"/>
<dbReference type="SUPFAM" id="SSF103256">
    <property type="entry name" value="Hypothetical protein TM0160"/>
    <property type="match status" value="1"/>
</dbReference>
<feature type="domain" description="BFN" evidence="1">
    <location>
        <begin position="2"/>
        <end position="134"/>
    </location>
</feature>
<protein>
    <submittedName>
        <fullName evidence="2">Unannotated protein</fullName>
    </submittedName>
</protein>
<dbReference type="PANTHER" id="PTHR15160">
    <property type="entry name" value="VON HIPPEL-LINDAU PROTEIN"/>
    <property type="match status" value="1"/>
</dbReference>
<sequence length="163" mass="17649">MFIGMEVVGVRVEMPSNQPILLLKEIDGSRFLPIWVGASEASAIAFAQQGVEPPRPLTHDLMREIVESLDATLTAVHLTEMRDGVFYANLIIRSGGSSTTTISARPSDAIALALRTHSNILASSELLDDAGIEIPAQEGGSENQEVERFRAFLEEINPDDFAG</sequence>
<dbReference type="PROSITE" id="PS51658">
    <property type="entry name" value="BFN"/>
    <property type="match status" value="1"/>
</dbReference>
<accession>A0A6J7SST9</accession>
<reference evidence="2" key="1">
    <citation type="submission" date="2020-05" db="EMBL/GenBank/DDBJ databases">
        <authorList>
            <person name="Chiriac C."/>
            <person name="Salcher M."/>
            <person name="Ghai R."/>
            <person name="Kavagutti S V."/>
        </authorList>
    </citation>
    <scope>NUCLEOTIDE SEQUENCE</scope>
</reference>
<dbReference type="GO" id="GO:0004518">
    <property type="term" value="F:nuclease activity"/>
    <property type="evidence" value="ECO:0007669"/>
    <property type="project" value="InterPro"/>
</dbReference>
<dbReference type="Gene3D" id="3.10.690.10">
    <property type="entry name" value="Bifunctional nuclease domain"/>
    <property type="match status" value="1"/>
</dbReference>
<dbReference type="AlphaFoldDB" id="A0A6J7SST9"/>
<dbReference type="EMBL" id="CAFBQE010000002">
    <property type="protein sequence ID" value="CAB5043971.1"/>
    <property type="molecule type" value="Genomic_DNA"/>
</dbReference>
<name>A0A6J7SST9_9ZZZZ</name>
<evidence type="ECO:0000313" key="2">
    <source>
        <dbReference type="EMBL" id="CAB5043971.1"/>
    </source>
</evidence>